<accession>A0A7I4C0F9</accession>
<dbReference type="PANTHER" id="PTHR11439">
    <property type="entry name" value="GAG-POL-RELATED RETROTRANSPOSON"/>
    <property type="match status" value="1"/>
</dbReference>
<organism evidence="1 2">
    <name type="scientific">Physcomitrium patens</name>
    <name type="common">Spreading-leaved earth moss</name>
    <name type="synonym">Physcomitrella patens</name>
    <dbReference type="NCBI Taxonomy" id="3218"/>
    <lineage>
        <taxon>Eukaryota</taxon>
        <taxon>Viridiplantae</taxon>
        <taxon>Streptophyta</taxon>
        <taxon>Embryophyta</taxon>
        <taxon>Bryophyta</taxon>
        <taxon>Bryophytina</taxon>
        <taxon>Bryopsida</taxon>
        <taxon>Funariidae</taxon>
        <taxon>Funariales</taxon>
        <taxon>Funariaceae</taxon>
        <taxon>Physcomitrium</taxon>
    </lineage>
</organism>
<dbReference type="EnsemblPlants" id="Pp3c1_9010V3.1">
    <property type="protein sequence ID" value="Pp3c1_9010V3.1"/>
    <property type="gene ID" value="Pp3c1_9010"/>
</dbReference>
<evidence type="ECO:0000313" key="2">
    <source>
        <dbReference type="Proteomes" id="UP000006727"/>
    </source>
</evidence>
<evidence type="ECO:0008006" key="3">
    <source>
        <dbReference type="Google" id="ProtNLM"/>
    </source>
</evidence>
<protein>
    <recommendedName>
        <fullName evidence="3">Reverse transcriptase Ty1/copia-type domain-containing protein</fullName>
    </recommendedName>
</protein>
<dbReference type="InParanoid" id="A0A7I4C0F9"/>
<reference evidence="1 2" key="2">
    <citation type="journal article" date="2018" name="Plant J.">
        <title>The Physcomitrella patens chromosome-scale assembly reveals moss genome structure and evolution.</title>
        <authorList>
            <person name="Lang D."/>
            <person name="Ullrich K.K."/>
            <person name="Murat F."/>
            <person name="Fuchs J."/>
            <person name="Jenkins J."/>
            <person name="Haas F.B."/>
            <person name="Piednoel M."/>
            <person name="Gundlach H."/>
            <person name="Van Bel M."/>
            <person name="Meyberg R."/>
            <person name="Vives C."/>
            <person name="Morata J."/>
            <person name="Symeonidi A."/>
            <person name="Hiss M."/>
            <person name="Muchero W."/>
            <person name="Kamisugi Y."/>
            <person name="Saleh O."/>
            <person name="Blanc G."/>
            <person name="Decker E.L."/>
            <person name="van Gessel N."/>
            <person name="Grimwood J."/>
            <person name="Hayes R.D."/>
            <person name="Graham S.W."/>
            <person name="Gunter L.E."/>
            <person name="McDaniel S.F."/>
            <person name="Hoernstein S.N.W."/>
            <person name="Larsson A."/>
            <person name="Li F.W."/>
            <person name="Perroud P.F."/>
            <person name="Phillips J."/>
            <person name="Ranjan P."/>
            <person name="Rokshar D.S."/>
            <person name="Rothfels C.J."/>
            <person name="Schneider L."/>
            <person name="Shu S."/>
            <person name="Stevenson D.W."/>
            <person name="Thummler F."/>
            <person name="Tillich M."/>
            <person name="Villarreal Aguilar J.C."/>
            <person name="Widiez T."/>
            <person name="Wong G.K."/>
            <person name="Wymore A."/>
            <person name="Zhang Y."/>
            <person name="Zimmer A.D."/>
            <person name="Quatrano R.S."/>
            <person name="Mayer K.F.X."/>
            <person name="Goodstein D."/>
            <person name="Casacuberta J.M."/>
            <person name="Vandepoele K."/>
            <person name="Reski R."/>
            <person name="Cuming A.C."/>
            <person name="Tuskan G.A."/>
            <person name="Maumus F."/>
            <person name="Salse J."/>
            <person name="Schmutz J."/>
            <person name="Rensing S.A."/>
        </authorList>
    </citation>
    <scope>NUCLEOTIDE SEQUENCE [LARGE SCALE GENOMIC DNA]</scope>
    <source>
        <strain evidence="1 2">cv. Gransden 2004</strain>
    </source>
</reference>
<proteinExistence type="predicted"/>
<name>A0A7I4C0F9_PHYPA</name>
<dbReference type="Proteomes" id="UP000006727">
    <property type="component" value="Chromosome 1"/>
</dbReference>
<evidence type="ECO:0000313" key="1">
    <source>
        <dbReference type="EnsemblPlants" id="Pp3c1_9010V3.1"/>
    </source>
</evidence>
<dbReference type="AlphaFoldDB" id="A0A7I4C0F9"/>
<dbReference type="EMBL" id="ABEU02000001">
    <property type="status" value="NOT_ANNOTATED_CDS"/>
    <property type="molecule type" value="Genomic_DNA"/>
</dbReference>
<sequence length="105" mass="12167">MTRAVPQFLPTARISSSTTFVHLHQHTYVNQILQEFNMETCNPSHIPLNERLKLTKDMGTENTDATQYRSMVGKLIFLTNIRPEIVFAVHCVAKFMQTPQQTIYR</sequence>
<dbReference type="PANTHER" id="PTHR11439:SF498">
    <property type="entry name" value="DNAK FAMILY PROTEIN"/>
    <property type="match status" value="1"/>
</dbReference>
<keyword evidence="2" id="KW-1185">Reference proteome</keyword>
<dbReference type="Gramene" id="Pp3c1_9010V3.1">
    <property type="protein sequence ID" value="Pp3c1_9010V3.1"/>
    <property type="gene ID" value="Pp3c1_9010"/>
</dbReference>
<reference evidence="1" key="3">
    <citation type="submission" date="2020-12" db="UniProtKB">
        <authorList>
            <consortium name="EnsemblPlants"/>
        </authorList>
    </citation>
    <scope>IDENTIFICATION</scope>
</reference>
<reference evidence="1 2" key="1">
    <citation type="journal article" date="2008" name="Science">
        <title>The Physcomitrella genome reveals evolutionary insights into the conquest of land by plants.</title>
        <authorList>
            <person name="Rensing S."/>
            <person name="Lang D."/>
            <person name="Zimmer A."/>
            <person name="Terry A."/>
            <person name="Salamov A."/>
            <person name="Shapiro H."/>
            <person name="Nishiyama T."/>
            <person name="Perroud P.-F."/>
            <person name="Lindquist E."/>
            <person name="Kamisugi Y."/>
            <person name="Tanahashi T."/>
            <person name="Sakakibara K."/>
            <person name="Fujita T."/>
            <person name="Oishi K."/>
            <person name="Shin-I T."/>
            <person name="Kuroki Y."/>
            <person name="Toyoda A."/>
            <person name="Suzuki Y."/>
            <person name="Hashimoto A."/>
            <person name="Yamaguchi K."/>
            <person name="Sugano A."/>
            <person name="Kohara Y."/>
            <person name="Fujiyama A."/>
            <person name="Anterola A."/>
            <person name="Aoki S."/>
            <person name="Ashton N."/>
            <person name="Barbazuk W.B."/>
            <person name="Barker E."/>
            <person name="Bennetzen J."/>
            <person name="Bezanilla M."/>
            <person name="Blankenship R."/>
            <person name="Cho S.H."/>
            <person name="Dutcher S."/>
            <person name="Estelle M."/>
            <person name="Fawcett J.A."/>
            <person name="Gundlach H."/>
            <person name="Hanada K."/>
            <person name="Heyl A."/>
            <person name="Hicks K.A."/>
            <person name="Hugh J."/>
            <person name="Lohr M."/>
            <person name="Mayer K."/>
            <person name="Melkozernov A."/>
            <person name="Murata T."/>
            <person name="Nelson D."/>
            <person name="Pils B."/>
            <person name="Prigge M."/>
            <person name="Reiss B."/>
            <person name="Renner T."/>
            <person name="Rombauts S."/>
            <person name="Rushton P."/>
            <person name="Sanderfoot A."/>
            <person name="Schween G."/>
            <person name="Shiu S.-H."/>
            <person name="Stueber K."/>
            <person name="Theodoulou F.L."/>
            <person name="Tu H."/>
            <person name="Van de Peer Y."/>
            <person name="Verrier P.J."/>
            <person name="Waters E."/>
            <person name="Wood A."/>
            <person name="Yang L."/>
            <person name="Cove D."/>
            <person name="Cuming A."/>
            <person name="Hasebe M."/>
            <person name="Lucas S."/>
            <person name="Mishler D.B."/>
            <person name="Reski R."/>
            <person name="Grigoriev I."/>
            <person name="Quatrano R.S."/>
            <person name="Boore J.L."/>
        </authorList>
    </citation>
    <scope>NUCLEOTIDE SEQUENCE [LARGE SCALE GENOMIC DNA]</scope>
    <source>
        <strain evidence="1 2">cv. Gransden 2004</strain>
    </source>
</reference>